<name>A0A915CSQ5_9BILA</name>
<evidence type="ECO:0000313" key="2">
    <source>
        <dbReference type="Proteomes" id="UP000887574"/>
    </source>
</evidence>
<organism evidence="2 3">
    <name type="scientific">Ditylenchus dipsaci</name>
    <dbReference type="NCBI Taxonomy" id="166011"/>
    <lineage>
        <taxon>Eukaryota</taxon>
        <taxon>Metazoa</taxon>
        <taxon>Ecdysozoa</taxon>
        <taxon>Nematoda</taxon>
        <taxon>Chromadorea</taxon>
        <taxon>Rhabditida</taxon>
        <taxon>Tylenchina</taxon>
        <taxon>Tylenchomorpha</taxon>
        <taxon>Sphaerularioidea</taxon>
        <taxon>Anguinidae</taxon>
        <taxon>Anguininae</taxon>
        <taxon>Ditylenchus</taxon>
    </lineage>
</organism>
<dbReference type="PROSITE" id="PS51257">
    <property type="entry name" value="PROKAR_LIPOPROTEIN"/>
    <property type="match status" value="1"/>
</dbReference>
<dbReference type="InterPro" id="IPR011333">
    <property type="entry name" value="SKP1/BTB/POZ_sf"/>
</dbReference>
<proteinExistence type="predicted"/>
<sequence length="277" mass="31499">MKQYPMKKPGGFLVACGLLVAASLIVGCALYSLRITKRRLRNTASGRYFEGRDKQSTTLPLEDPRGECRYVVDGSCDADNPSSVDLTSTSGNIGVNAKMPDLVEFNVGGKLFTTTFDTISFEKKSTLYLWYIERKGPIQFFYNSELFAIANKQQLWEACLPKDPDRLALLTQEAYYFRLPMLRDQAIALLHTCTEKSDPYVNEMRKSPPKKKEDDEEVVVIDNPDDLSMLDQSLFSMLKDDMAESAVKKRRIEMDSDKEVVVLPKRKATKDKLHKLR</sequence>
<dbReference type="AlphaFoldDB" id="A0A915CSQ5"/>
<accession>A0A915CSQ5</accession>
<reference evidence="3" key="1">
    <citation type="submission" date="2022-11" db="UniProtKB">
        <authorList>
            <consortium name="WormBaseParasite"/>
        </authorList>
    </citation>
    <scope>IDENTIFICATION</scope>
</reference>
<evidence type="ECO:0000256" key="1">
    <source>
        <dbReference type="SAM" id="Phobius"/>
    </source>
</evidence>
<keyword evidence="1" id="KW-0472">Membrane</keyword>
<dbReference type="WBParaSite" id="jg11722">
    <property type="protein sequence ID" value="jg11722"/>
    <property type="gene ID" value="jg11722"/>
</dbReference>
<keyword evidence="1" id="KW-1133">Transmembrane helix</keyword>
<evidence type="ECO:0000313" key="3">
    <source>
        <dbReference type="WBParaSite" id="jg11722"/>
    </source>
</evidence>
<dbReference type="Gene3D" id="3.30.710.10">
    <property type="entry name" value="Potassium Channel Kv1.1, Chain A"/>
    <property type="match status" value="1"/>
</dbReference>
<dbReference type="Proteomes" id="UP000887574">
    <property type="component" value="Unplaced"/>
</dbReference>
<protein>
    <submittedName>
        <fullName evidence="3">Uncharacterized protein</fullName>
    </submittedName>
</protein>
<feature type="transmembrane region" description="Helical" evidence="1">
    <location>
        <begin position="12"/>
        <end position="33"/>
    </location>
</feature>
<dbReference type="SUPFAM" id="SSF54695">
    <property type="entry name" value="POZ domain"/>
    <property type="match status" value="1"/>
</dbReference>
<keyword evidence="1" id="KW-0812">Transmembrane</keyword>
<keyword evidence="2" id="KW-1185">Reference proteome</keyword>